<protein>
    <recommendedName>
        <fullName evidence="6">THAP-type domain-containing protein</fullName>
    </recommendedName>
</protein>
<name>A0ABD0X719_UMBPY</name>
<evidence type="ECO:0000313" key="8">
    <source>
        <dbReference type="Proteomes" id="UP001557470"/>
    </source>
</evidence>
<dbReference type="PANTHER" id="PTHR31751:SF44">
    <property type="entry name" value="SI:CH211-211K8.4-RELATED"/>
    <property type="match status" value="1"/>
</dbReference>
<sequence length="693" mass="78395">MNHGRKCSIPGCTGNGDTFHSLPKEPNTRRAWLMFVYKKIPVKFDTQLFVCSNHFTKDSFENLGQFKAGFAKLLLLKRGAAPTVRSSQPHQIALQEGQHTKDAACQTDAPGVASHGTQLSRVTLRPHIRSKGVQGTVLCRSVAAGTTTPSVSGPLSSTPFKGLRPAKRPRLEFEEEVEDVSYTGTDPQDSTFHPTQSVTMGTESAKLFTPPVSSYGDAKYIVFEQCLLSLFETCPVCTRVCNVLPRRRGSFLAVDQLCPHCQFFRQWKSQPVIGSTPVGNLQLSAAIYFCGASFSKMKKLFESMQLRTHNYDSFRRHARTYLEPAIIHSWTEWQTTKLQMLSEANSVILRGDMRADSPGHSAKYGSYTMMDVQTDEIAVIQLVQSNEVGGRSYMEKEGLLRALDLLHQSGVKLDCIITDRHPQIQKLLSERKITHYYDAWHVAKGLSKKLEQLGKDKDCALVKRWHKSIVNHLYWCATSSVSGTEKVAKWKSVLNHIQDVHSHSDPAFPKCVHQPKASKDRSKWFQPGSSALNRLDKVLTNKRYLTDVEKLSHHYQTSTMEQFHNVIQRFAPKNVVFPFIGMLCRLYLAAMHFNENAERPQRKTAKGKQMHRLMFREAKRGGYTVKQVKTEPTICYILNLMRLVFEEIIHDPVPYVDAVQRIPVPQDLCAQLDRPSIGDAVTENVSRFNRGRV</sequence>
<dbReference type="Proteomes" id="UP001557470">
    <property type="component" value="Unassembled WGS sequence"/>
</dbReference>
<organism evidence="7 8">
    <name type="scientific">Umbra pygmaea</name>
    <name type="common">Eastern mudminnow</name>
    <dbReference type="NCBI Taxonomy" id="75934"/>
    <lineage>
        <taxon>Eukaryota</taxon>
        <taxon>Metazoa</taxon>
        <taxon>Chordata</taxon>
        <taxon>Craniata</taxon>
        <taxon>Vertebrata</taxon>
        <taxon>Euteleostomi</taxon>
        <taxon>Actinopterygii</taxon>
        <taxon>Neopterygii</taxon>
        <taxon>Teleostei</taxon>
        <taxon>Protacanthopterygii</taxon>
        <taxon>Esociformes</taxon>
        <taxon>Umbridae</taxon>
        <taxon>Umbra</taxon>
    </lineage>
</organism>
<proteinExistence type="predicted"/>
<keyword evidence="1" id="KW-0479">Metal-binding</keyword>
<dbReference type="GO" id="GO:0003677">
    <property type="term" value="F:DNA binding"/>
    <property type="evidence" value="ECO:0007669"/>
    <property type="project" value="UniProtKB-UniRule"/>
</dbReference>
<keyword evidence="2 5" id="KW-0863">Zinc-finger</keyword>
<dbReference type="PANTHER" id="PTHR31751">
    <property type="entry name" value="SI:CH211-108C17.2-RELATED-RELATED"/>
    <property type="match status" value="1"/>
</dbReference>
<keyword evidence="4 5" id="KW-0238">DNA-binding</keyword>
<dbReference type="PROSITE" id="PS50950">
    <property type="entry name" value="ZF_THAP"/>
    <property type="match status" value="1"/>
</dbReference>
<keyword evidence="8" id="KW-1185">Reference proteome</keyword>
<dbReference type="AlphaFoldDB" id="A0ABD0X719"/>
<evidence type="ECO:0000256" key="2">
    <source>
        <dbReference type="ARBA" id="ARBA00022771"/>
    </source>
</evidence>
<evidence type="ECO:0000259" key="6">
    <source>
        <dbReference type="PROSITE" id="PS50950"/>
    </source>
</evidence>
<dbReference type="SUPFAM" id="SSF57716">
    <property type="entry name" value="Glucocorticoid receptor-like (DNA-binding domain)"/>
    <property type="match status" value="1"/>
</dbReference>
<accession>A0ABD0X719</accession>
<evidence type="ECO:0000313" key="7">
    <source>
        <dbReference type="EMBL" id="KAL1004808.1"/>
    </source>
</evidence>
<dbReference type="SMART" id="SM00692">
    <property type="entry name" value="DM3"/>
    <property type="match status" value="1"/>
</dbReference>
<reference evidence="7 8" key="1">
    <citation type="submission" date="2024-06" db="EMBL/GenBank/DDBJ databases">
        <authorList>
            <person name="Pan Q."/>
            <person name="Wen M."/>
            <person name="Jouanno E."/>
            <person name="Zahm M."/>
            <person name="Klopp C."/>
            <person name="Cabau C."/>
            <person name="Louis A."/>
            <person name="Berthelot C."/>
            <person name="Parey E."/>
            <person name="Roest Crollius H."/>
            <person name="Montfort J."/>
            <person name="Robinson-Rechavi M."/>
            <person name="Bouchez O."/>
            <person name="Lampietro C."/>
            <person name="Lopez Roques C."/>
            <person name="Donnadieu C."/>
            <person name="Postlethwait J."/>
            <person name="Bobe J."/>
            <person name="Verreycken H."/>
            <person name="Guiguen Y."/>
        </authorList>
    </citation>
    <scope>NUCLEOTIDE SEQUENCE [LARGE SCALE GENOMIC DNA]</scope>
    <source>
        <strain evidence="7">Up_M1</strain>
        <tissue evidence="7">Testis</tissue>
    </source>
</reference>
<gene>
    <name evidence="7" type="ORF">UPYG_G00050880</name>
</gene>
<dbReference type="SMART" id="SM00980">
    <property type="entry name" value="THAP"/>
    <property type="match status" value="1"/>
</dbReference>
<comment type="caution">
    <text evidence="7">The sequence shown here is derived from an EMBL/GenBank/DDBJ whole genome shotgun (WGS) entry which is preliminary data.</text>
</comment>
<evidence type="ECO:0000256" key="1">
    <source>
        <dbReference type="ARBA" id="ARBA00022723"/>
    </source>
</evidence>
<feature type="domain" description="THAP-type" evidence="6">
    <location>
        <begin position="1"/>
        <end position="85"/>
    </location>
</feature>
<dbReference type="InterPro" id="IPR006612">
    <property type="entry name" value="THAP_Znf"/>
</dbReference>
<dbReference type="EMBL" id="JAGEUA010000002">
    <property type="protein sequence ID" value="KAL1004808.1"/>
    <property type="molecule type" value="Genomic_DNA"/>
</dbReference>
<evidence type="ECO:0000256" key="4">
    <source>
        <dbReference type="ARBA" id="ARBA00023125"/>
    </source>
</evidence>
<dbReference type="GO" id="GO:0008270">
    <property type="term" value="F:zinc ion binding"/>
    <property type="evidence" value="ECO:0007669"/>
    <property type="project" value="UniProtKB-KW"/>
</dbReference>
<dbReference type="Pfam" id="PF05485">
    <property type="entry name" value="THAP"/>
    <property type="match status" value="1"/>
</dbReference>
<keyword evidence="3" id="KW-0862">Zinc</keyword>
<evidence type="ECO:0000256" key="3">
    <source>
        <dbReference type="ARBA" id="ARBA00022833"/>
    </source>
</evidence>
<evidence type="ECO:0000256" key="5">
    <source>
        <dbReference type="PROSITE-ProRule" id="PRU00309"/>
    </source>
</evidence>